<sequence>MKLGFIGFGEAAFELSVGLKQEGLEKILAHDVMLDHPTFGPQIKERAIQAQVELRSNPEGVLNEVDVVMVAVPADKAYEVSEVLKLHLKKDCIYVDVSASTPVVKQNINKNIQEKNAFFVDAAMLGPLPVYKHKVPISASGNGVDRLIALMTPYGMDITKVSENPGDASAIKLVRSIYMKGVAALYLELLEAAHEFNIEELVLDSISETMDSKSFKETMNRLVTGSSIHALRRSIELDGSIQMLEASNLNSVMSKAAKNKLERLATFNLKEKFKGQKPNHWLEVIKACKEENTIVSS</sequence>
<dbReference type="SUPFAM" id="SSF48179">
    <property type="entry name" value="6-phosphogluconate dehydrogenase C-terminal domain-like"/>
    <property type="match status" value="1"/>
</dbReference>
<dbReference type="Gene3D" id="1.10.1040.10">
    <property type="entry name" value="N-(1-d-carboxylethyl)-l-norvaline Dehydrogenase, domain 2"/>
    <property type="match status" value="1"/>
</dbReference>
<dbReference type="Proteomes" id="UP000185829">
    <property type="component" value="Unassembled WGS sequence"/>
</dbReference>
<dbReference type="SUPFAM" id="SSF51735">
    <property type="entry name" value="NAD(P)-binding Rossmann-fold domains"/>
    <property type="match status" value="1"/>
</dbReference>
<evidence type="ECO:0000259" key="1">
    <source>
        <dbReference type="Pfam" id="PF03446"/>
    </source>
</evidence>
<dbReference type="InterPro" id="IPR008927">
    <property type="entry name" value="6-PGluconate_DH-like_C_sf"/>
</dbReference>
<dbReference type="Pfam" id="PF09130">
    <property type="entry name" value="DUF1932"/>
    <property type="match status" value="1"/>
</dbReference>
<dbReference type="InterPro" id="IPR015814">
    <property type="entry name" value="Pgluconate_DH_NAD-bd_C"/>
</dbReference>
<dbReference type="GO" id="GO:0050661">
    <property type="term" value="F:NADP binding"/>
    <property type="evidence" value="ECO:0007669"/>
    <property type="project" value="InterPro"/>
</dbReference>
<dbReference type="Pfam" id="PF03446">
    <property type="entry name" value="NAD_binding_2"/>
    <property type="match status" value="1"/>
</dbReference>
<dbReference type="InterPro" id="IPR036291">
    <property type="entry name" value="NAD(P)-bd_dom_sf"/>
</dbReference>
<evidence type="ECO:0000259" key="2">
    <source>
        <dbReference type="Pfam" id="PF09130"/>
    </source>
</evidence>
<proteinExistence type="predicted"/>
<evidence type="ECO:0000313" key="4">
    <source>
        <dbReference type="Proteomes" id="UP000185829"/>
    </source>
</evidence>
<feature type="domain" description="Phosphogluconate dehydrogenase NAD-binding putative C-terminal" evidence="2">
    <location>
        <begin position="193"/>
        <end position="263"/>
    </location>
</feature>
<reference evidence="3 4" key="1">
    <citation type="submission" date="2017-01" db="EMBL/GenBank/DDBJ databases">
        <authorList>
            <person name="Varghese N."/>
            <person name="Submissions S."/>
        </authorList>
    </citation>
    <scope>NUCLEOTIDE SEQUENCE [LARGE SCALE GENOMIC DNA]</scope>
    <source>
        <strain evidence="3 4">RUG2-6</strain>
    </source>
</reference>
<feature type="domain" description="6-phosphogluconate dehydrogenase NADP-binding" evidence="1">
    <location>
        <begin position="42"/>
        <end position="126"/>
    </location>
</feature>
<dbReference type="InterPro" id="IPR006115">
    <property type="entry name" value="6PGDH_NADP-bd"/>
</dbReference>
<dbReference type="RefSeq" id="WP_076370310.1">
    <property type="nucleotide sequence ID" value="NZ_FTMX01000006.1"/>
</dbReference>
<dbReference type="Gene3D" id="3.40.50.720">
    <property type="entry name" value="NAD(P)-binding Rossmann-like Domain"/>
    <property type="match status" value="1"/>
</dbReference>
<gene>
    <name evidence="3" type="ORF">SAMN05878482_106229</name>
</gene>
<comment type="caution">
    <text evidence="3">The sequence shown here is derived from an EMBL/GenBank/DDBJ whole genome shotgun (WGS) entry which is preliminary data.</text>
</comment>
<accession>A0A9X8RC71</accession>
<dbReference type="AlphaFoldDB" id="A0A9X8RC71"/>
<protein>
    <submittedName>
        <fullName evidence="3">3-hydroxyisobutyrate dehydrogenase</fullName>
    </submittedName>
</protein>
<evidence type="ECO:0000313" key="3">
    <source>
        <dbReference type="EMBL" id="SIR86051.1"/>
    </source>
</evidence>
<organism evidence="3 4">
    <name type="scientific">Peribacillus simplex</name>
    <dbReference type="NCBI Taxonomy" id="1478"/>
    <lineage>
        <taxon>Bacteria</taxon>
        <taxon>Bacillati</taxon>
        <taxon>Bacillota</taxon>
        <taxon>Bacilli</taxon>
        <taxon>Bacillales</taxon>
        <taxon>Bacillaceae</taxon>
        <taxon>Peribacillus</taxon>
    </lineage>
</organism>
<dbReference type="InterPro" id="IPR013328">
    <property type="entry name" value="6PGD_dom2"/>
</dbReference>
<dbReference type="EMBL" id="FTMX01000006">
    <property type="protein sequence ID" value="SIR86051.1"/>
    <property type="molecule type" value="Genomic_DNA"/>
</dbReference>
<name>A0A9X8RC71_9BACI</name>